<accession>W9QDP4</accession>
<evidence type="ECO:0000256" key="9">
    <source>
        <dbReference type="ARBA" id="ARBA00023136"/>
    </source>
</evidence>
<keyword evidence="4" id="KW-0934">Plastid</keyword>
<feature type="transmembrane region" description="Helical" evidence="10">
    <location>
        <begin position="115"/>
        <end position="134"/>
    </location>
</feature>
<dbReference type="AlphaFoldDB" id="W9QDP4"/>
<evidence type="ECO:0000256" key="2">
    <source>
        <dbReference type="ARBA" id="ARBA00005985"/>
    </source>
</evidence>
<keyword evidence="9 10" id="KW-0472">Membrane</keyword>
<dbReference type="Proteomes" id="UP000030645">
    <property type="component" value="Unassembled WGS sequence"/>
</dbReference>
<dbReference type="InterPro" id="IPR044878">
    <property type="entry name" value="UbiA_sf"/>
</dbReference>
<keyword evidence="6 10" id="KW-0812">Transmembrane</keyword>
<feature type="transmembrane region" description="Helical" evidence="10">
    <location>
        <begin position="273"/>
        <end position="293"/>
    </location>
</feature>
<keyword evidence="12" id="KW-1185">Reference proteome</keyword>
<dbReference type="GO" id="GO:0016765">
    <property type="term" value="F:transferase activity, transferring alkyl or aryl (other than methyl) groups"/>
    <property type="evidence" value="ECO:0007669"/>
    <property type="project" value="InterPro"/>
</dbReference>
<gene>
    <name evidence="11" type="ORF">L484_014065</name>
</gene>
<reference evidence="12" key="1">
    <citation type="submission" date="2013-01" db="EMBL/GenBank/DDBJ databases">
        <title>Draft Genome Sequence of a Mulberry Tree, Morus notabilis C.K. Schneid.</title>
        <authorList>
            <person name="He N."/>
            <person name="Zhao S."/>
        </authorList>
    </citation>
    <scope>NUCLEOTIDE SEQUENCE</scope>
</reference>
<dbReference type="EMBL" id="KE343433">
    <property type="protein sequence ID" value="EXB29333.1"/>
    <property type="molecule type" value="Genomic_DNA"/>
</dbReference>
<evidence type="ECO:0000256" key="5">
    <source>
        <dbReference type="ARBA" id="ARBA00022679"/>
    </source>
</evidence>
<dbReference type="PANTHER" id="PTHR43009">
    <property type="entry name" value="HOMOGENTISATE SOLANESYLTRANSFERASE, CHLOROPLASTIC"/>
    <property type="match status" value="1"/>
</dbReference>
<evidence type="ECO:0000256" key="1">
    <source>
        <dbReference type="ARBA" id="ARBA00004508"/>
    </source>
</evidence>
<evidence type="ECO:0000313" key="11">
    <source>
        <dbReference type="EMBL" id="EXB29333.1"/>
    </source>
</evidence>
<protein>
    <submittedName>
        <fullName evidence="11">Homogentisate phytyltransferase 2</fullName>
    </submittedName>
</protein>
<keyword evidence="3" id="KW-0150">Chloroplast</keyword>
<dbReference type="STRING" id="981085.W9QDP4"/>
<comment type="similarity">
    <text evidence="2">Belongs to the UbiA prenyltransferase family.</text>
</comment>
<feature type="transmembrane region" description="Helical" evidence="10">
    <location>
        <begin position="215"/>
        <end position="232"/>
    </location>
</feature>
<evidence type="ECO:0000256" key="6">
    <source>
        <dbReference type="ARBA" id="ARBA00022692"/>
    </source>
</evidence>
<name>W9QDP4_9ROSA</name>
<dbReference type="InterPro" id="IPR000537">
    <property type="entry name" value="UbiA_prenyltransferase"/>
</dbReference>
<keyword evidence="5 11" id="KW-0808">Transferase</keyword>
<feature type="transmembrane region" description="Helical" evidence="10">
    <location>
        <begin position="146"/>
        <end position="169"/>
    </location>
</feature>
<evidence type="ECO:0000256" key="7">
    <source>
        <dbReference type="ARBA" id="ARBA00022946"/>
    </source>
</evidence>
<dbReference type="GO" id="GO:0031969">
    <property type="term" value="C:chloroplast membrane"/>
    <property type="evidence" value="ECO:0007669"/>
    <property type="project" value="UniProtKB-SubCell"/>
</dbReference>
<evidence type="ECO:0000256" key="10">
    <source>
        <dbReference type="SAM" id="Phobius"/>
    </source>
</evidence>
<sequence>MELSISHSSLRLPAIIPQRCKASSHEKRLFSIKPTTKNIKSSDFPSNCSTANKLILPLGLYGERKLSKSLLYGQHRRTSSTIRASAEAHESANNSDGTFAKFSKFGSALYKFLRIYALSHTIVSTVSLFARVLVENPHLFKWSLVLKAFPGLIAMTLANAYYIGINQIYDADIDRVNKPYLPIPAGELSLKQAWILVISFAVGALSILRLMNADWITTSIFCFGLFLAHFYSAPPLRFKQSPIATSIVNPLNAGVVHNLGLIYATRASLGLPFVWNPSTFFIVNFITPFFLAITNLKDLTDMEGDSKHNIRTLPTIYGPRKITFFFVGMLLTHYAAAALAGILLPKVFNPYVMAPAHAILGLLLFLKTRELDKANYTVCRNHEILPPEIVKAHIHRWGFDTSYTTWIHHGEVRVAPAVVNEPINEIFVVLNDVAGISDDHETMGETKTVIEDTHYDEFKDLLSELQVGLYPSCTKYSSLNFLLKLMHLKILYKWPNECMDEMLKLPVTLLRK</sequence>
<evidence type="ECO:0000256" key="4">
    <source>
        <dbReference type="ARBA" id="ARBA00022640"/>
    </source>
</evidence>
<dbReference type="Pfam" id="PF01040">
    <property type="entry name" value="UbiA"/>
    <property type="match status" value="1"/>
</dbReference>
<keyword evidence="7" id="KW-0809">Transit peptide</keyword>
<keyword evidence="8 10" id="KW-1133">Transmembrane helix</keyword>
<feature type="transmembrane region" description="Helical" evidence="10">
    <location>
        <begin position="322"/>
        <end position="342"/>
    </location>
</feature>
<evidence type="ECO:0000256" key="3">
    <source>
        <dbReference type="ARBA" id="ARBA00022528"/>
    </source>
</evidence>
<dbReference type="eggNOG" id="ENOG502QUHT">
    <property type="taxonomic scope" value="Eukaryota"/>
</dbReference>
<evidence type="ECO:0000313" key="12">
    <source>
        <dbReference type="Proteomes" id="UP000030645"/>
    </source>
</evidence>
<proteinExistence type="inferred from homology"/>
<feature type="transmembrane region" description="Helical" evidence="10">
    <location>
        <begin position="189"/>
        <end position="208"/>
    </location>
</feature>
<dbReference type="PANTHER" id="PTHR43009:SF10">
    <property type="entry name" value="HOMOGENTISATE SOLANESYLTRANSFERASE, CHLOROPLASTIC"/>
    <property type="match status" value="1"/>
</dbReference>
<comment type="subcellular location">
    <subcellularLocation>
        <location evidence="1">Plastid</location>
        <location evidence="1">Chloroplast membrane</location>
        <topology evidence="1">Multi-pass membrane protein</topology>
    </subcellularLocation>
</comment>
<organism evidence="11 12">
    <name type="scientific">Morus notabilis</name>
    <dbReference type="NCBI Taxonomy" id="981085"/>
    <lineage>
        <taxon>Eukaryota</taxon>
        <taxon>Viridiplantae</taxon>
        <taxon>Streptophyta</taxon>
        <taxon>Embryophyta</taxon>
        <taxon>Tracheophyta</taxon>
        <taxon>Spermatophyta</taxon>
        <taxon>Magnoliopsida</taxon>
        <taxon>eudicotyledons</taxon>
        <taxon>Gunneridae</taxon>
        <taxon>Pentapetalae</taxon>
        <taxon>rosids</taxon>
        <taxon>fabids</taxon>
        <taxon>Rosales</taxon>
        <taxon>Moraceae</taxon>
        <taxon>Moreae</taxon>
        <taxon>Morus</taxon>
    </lineage>
</organism>
<dbReference type="Gene3D" id="1.10.357.140">
    <property type="entry name" value="UbiA prenyltransferase"/>
    <property type="match status" value="1"/>
</dbReference>
<evidence type="ECO:0000256" key="8">
    <source>
        <dbReference type="ARBA" id="ARBA00022989"/>
    </source>
</evidence>